<evidence type="ECO:0000256" key="5">
    <source>
        <dbReference type="ARBA" id="ARBA00022475"/>
    </source>
</evidence>
<protein>
    <submittedName>
        <fullName evidence="10">Caveolin</fullName>
    </submittedName>
</protein>
<comment type="subcellular location">
    <subcellularLocation>
        <location evidence="1">Cell membrane</location>
        <topology evidence="1">Peripheral membrane protein</topology>
    </subcellularLocation>
    <subcellularLocation>
        <location evidence="2">Golgi apparatus membrane</location>
        <topology evidence="2">Peripheral membrane protein</topology>
    </subcellularLocation>
    <subcellularLocation>
        <location evidence="3">Membrane</location>
        <location evidence="3">Caveola</location>
        <topology evidence="3">Peripheral membrane protein</topology>
    </subcellularLocation>
</comment>
<evidence type="ECO:0000256" key="1">
    <source>
        <dbReference type="ARBA" id="ARBA00004202"/>
    </source>
</evidence>
<name>A0A914VF47_9BILA</name>
<dbReference type="InterPro" id="IPR001612">
    <property type="entry name" value="Caveolin"/>
</dbReference>
<evidence type="ECO:0000256" key="6">
    <source>
        <dbReference type="ARBA" id="ARBA00023034"/>
    </source>
</evidence>
<dbReference type="GO" id="GO:0005901">
    <property type="term" value="C:caveola"/>
    <property type="evidence" value="ECO:0007669"/>
    <property type="project" value="UniProtKB-SubCell"/>
</dbReference>
<evidence type="ECO:0000256" key="2">
    <source>
        <dbReference type="ARBA" id="ARBA00004395"/>
    </source>
</evidence>
<dbReference type="GO" id="GO:0060090">
    <property type="term" value="F:molecular adaptor activity"/>
    <property type="evidence" value="ECO:0007669"/>
    <property type="project" value="TreeGrafter"/>
</dbReference>
<evidence type="ECO:0000256" key="8">
    <source>
        <dbReference type="SAM" id="Phobius"/>
    </source>
</evidence>
<keyword evidence="9" id="KW-1185">Reference proteome</keyword>
<reference evidence="10" key="1">
    <citation type="submission" date="2022-11" db="UniProtKB">
        <authorList>
            <consortium name="WormBaseParasite"/>
        </authorList>
    </citation>
    <scope>IDENTIFICATION</scope>
</reference>
<evidence type="ECO:0000256" key="4">
    <source>
        <dbReference type="ARBA" id="ARBA00010988"/>
    </source>
</evidence>
<accession>A0A914VF47</accession>
<dbReference type="AlphaFoldDB" id="A0A914VF47"/>
<dbReference type="GO" id="GO:0070836">
    <property type="term" value="P:caveola assembly"/>
    <property type="evidence" value="ECO:0007669"/>
    <property type="project" value="InterPro"/>
</dbReference>
<evidence type="ECO:0000313" key="9">
    <source>
        <dbReference type="Proteomes" id="UP000887566"/>
    </source>
</evidence>
<dbReference type="Proteomes" id="UP000887566">
    <property type="component" value="Unplaced"/>
</dbReference>
<evidence type="ECO:0000256" key="7">
    <source>
        <dbReference type="ARBA" id="ARBA00023136"/>
    </source>
</evidence>
<dbReference type="GO" id="GO:0000139">
    <property type="term" value="C:Golgi membrane"/>
    <property type="evidence" value="ECO:0007669"/>
    <property type="project" value="UniProtKB-SubCell"/>
</dbReference>
<dbReference type="PANTHER" id="PTHR10844:SF21">
    <property type="entry name" value="CAVEOLIN-1"/>
    <property type="match status" value="1"/>
</dbReference>
<comment type="similarity">
    <text evidence="4">Belongs to the caveolin family.</text>
</comment>
<organism evidence="9 10">
    <name type="scientific">Plectus sambesii</name>
    <dbReference type="NCBI Taxonomy" id="2011161"/>
    <lineage>
        <taxon>Eukaryota</taxon>
        <taxon>Metazoa</taxon>
        <taxon>Ecdysozoa</taxon>
        <taxon>Nematoda</taxon>
        <taxon>Chromadorea</taxon>
        <taxon>Plectida</taxon>
        <taxon>Plectina</taxon>
        <taxon>Plectoidea</taxon>
        <taxon>Plectidae</taxon>
        <taxon>Plectus</taxon>
    </lineage>
</organism>
<proteinExistence type="inferred from homology"/>
<keyword evidence="8" id="KW-1133">Transmembrane helix</keyword>
<dbReference type="PANTHER" id="PTHR10844">
    <property type="entry name" value="CAVEOLIN"/>
    <property type="match status" value="1"/>
</dbReference>
<keyword evidence="8" id="KW-0812">Transmembrane</keyword>
<keyword evidence="6" id="KW-0333">Golgi apparatus</keyword>
<keyword evidence="7 8" id="KW-0472">Membrane</keyword>
<sequence length="373" mass="41163">MRRAAGAREGDGGGQRWPLVYAATDRCRVGPAAVDRKRRFCTLGLLQLPPAHHRTLAWTPVHWARSKCAASSGAAGKTLSDGKNAVGASRPRLLARSNGAAAQRALRFCPAKSAGLNSSRANRKRAINWTVAQFPADLLSPRADKRRIAFGRAVFAAFSPTRRTADKPRIRVASVLIRSDHRPDAIELPSRSAAGRMRRLAAAGNYRRRPRAAAKVTFAGNVLTAACRVTDATRRLRSGVKCRSVDAGHVLSFEDIYGEPDTTHSWDCVWRLTYRIFTWTRCFFYRLFALLLAIPSAIIFGLLFALLTVLNIFACVPFGRALTIPATWIAKTWNFIVRSLFDPCFRSCGLCLSSVTVRRYGMSNDPTADMNII</sequence>
<dbReference type="WBParaSite" id="PSAMB.scaffold1902size26827.g15449.t1">
    <property type="protein sequence ID" value="PSAMB.scaffold1902size26827.g15449.t1"/>
    <property type="gene ID" value="PSAMB.scaffold1902size26827.g15449"/>
</dbReference>
<keyword evidence="5" id="KW-1003">Cell membrane</keyword>
<evidence type="ECO:0000313" key="10">
    <source>
        <dbReference type="WBParaSite" id="PSAMB.scaffold1902size26827.g15449.t1"/>
    </source>
</evidence>
<feature type="transmembrane region" description="Helical" evidence="8">
    <location>
        <begin position="283"/>
        <end position="310"/>
    </location>
</feature>
<evidence type="ECO:0000256" key="3">
    <source>
        <dbReference type="ARBA" id="ARBA00004543"/>
    </source>
</evidence>
<dbReference type="Pfam" id="PF01146">
    <property type="entry name" value="Caveolin"/>
    <property type="match status" value="1"/>
</dbReference>